<dbReference type="Pfam" id="PF14671">
    <property type="entry name" value="DSPn"/>
    <property type="match status" value="1"/>
</dbReference>
<reference evidence="2 3" key="1">
    <citation type="submission" date="2021-06" db="EMBL/GenBank/DDBJ databases">
        <title>Caerostris extrusa draft genome.</title>
        <authorList>
            <person name="Kono N."/>
            <person name="Arakawa K."/>
        </authorList>
    </citation>
    <scope>NUCLEOTIDE SEQUENCE [LARGE SCALE GENOMIC DNA]</scope>
</reference>
<dbReference type="EMBL" id="BPLR01021500">
    <property type="protein sequence ID" value="GIX90426.1"/>
    <property type="molecule type" value="Genomic_DNA"/>
</dbReference>
<sequence length="156" mass="18171">MDELENISLHVAEFIKGRLYFSTLQTPIKPRSTANTHFFSIDSELLYESFYSDFGPLNLAKLYRYCCKLNKKLKILLIIQEEDSSLHYFRSQEKSECCIFDWVICYNLLEKSPVEAYQPLVSNNSPLFIPFRDASFSHCTYNLTLSDCLHAVSKEV</sequence>
<name>A0AAV4P2I2_CAEEX</name>
<dbReference type="Proteomes" id="UP001054945">
    <property type="component" value="Unassembled WGS sequence"/>
</dbReference>
<dbReference type="InterPro" id="IPR029260">
    <property type="entry name" value="DSPn"/>
</dbReference>
<accession>A0AAV4P2I2</accession>
<dbReference type="AlphaFoldDB" id="A0AAV4P2I2"/>
<dbReference type="InterPro" id="IPR029021">
    <property type="entry name" value="Prot-tyrosine_phosphatase-like"/>
</dbReference>
<dbReference type="SUPFAM" id="SSF52799">
    <property type="entry name" value="(Phosphotyrosine protein) phosphatases II"/>
    <property type="match status" value="1"/>
</dbReference>
<comment type="caution">
    <text evidence="2">The sequence shown here is derived from an EMBL/GenBank/DDBJ whole genome shotgun (WGS) entry which is preliminary data.</text>
</comment>
<feature type="domain" description="Dual specificity/tyrosine protein phosphatase N-terminal" evidence="1">
    <location>
        <begin position="13"/>
        <end position="154"/>
    </location>
</feature>
<dbReference type="Gene3D" id="3.90.190.10">
    <property type="entry name" value="Protein tyrosine phosphatase superfamily"/>
    <property type="match status" value="1"/>
</dbReference>
<gene>
    <name evidence="2" type="primary">cdc14ab</name>
    <name evidence="2" type="ORF">CEXT_126661</name>
</gene>
<evidence type="ECO:0000313" key="3">
    <source>
        <dbReference type="Proteomes" id="UP001054945"/>
    </source>
</evidence>
<proteinExistence type="predicted"/>
<organism evidence="2 3">
    <name type="scientific">Caerostris extrusa</name>
    <name type="common">Bark spider</name>
    <name type="synonym">Caerostris bankana</name>
    <dbReference type="NCBI Taxonomy" id="172846"/>
    <lineage>
        <taxon>Eukaryota</taxon>
        <taxon>Metazoa</taxon>
        <taxon>Ecdysozoa</taxon>
        <taxon>Arthropoda</taxon>
        <taxon>Chelicerata</taxon>
        <taxon>Arachnida</taxon>
        <taxon>Araneae</taxon>
        <taxon>Araneomorphae</taxon>
        <taxon>Entelegynae</taxon>
        <taxon>Araneoidea</taxon>
        <taxon>Araneidae</taxon>
        <taxon>Caerostris</taxon>
    </lineage>
</organism>
<dbReference type="CDD" id="cd17657">
    <property type="entry name" value="CDC14_N"/>
    <property type="match status" value="1"/>
</dbReference>
<keyword evidence="3" id="KW-1185">Reference proteome</keyword>
<evidence type="ECO:0000259" key="1">
    <source>
        <dbReference type="Pfam" id="PF14671"/>
    </source>
</evidence>
<protein>
    <submittedName>
        <fullName evidence="2">Dual specificity protein phosphatase CDC14AB</fullName>
    </submittedName>
</protein>
<evidence type="ECO:0000313" key="2">
    <source>
        <dbReference type="EMBL" id="GIX90426.1"/>
    </source>
</evidence>